<organism evidence="1">
    <name type="scientific">uncultured Caudovirales phage</name>
    <dbReference type="NCBI Taxonomy" id="2100421"/>
    <lineage>
        <taxon>Viruses</taxon>
        <taxon>Duplodnaviria</taxon>
        <taxon>Heunggongvirae</taxon>
        <taxon>Uroviricota</taxon>
        <taxon>Caudoviricetes</taxon>
        <taxon>Peduoviridae</taxon>
        <taxon>Maltschvirus</taxon>
        <taxon>Maltschvirus maltsch</taxon>
    </lineage>
</organism>
<dbReference type="EMBL" id="LR797342">
    <property type="protein sequence ID" value="CAB4204100.1"/>
    <property type="molecule type" value="Genomic_DNA"/>
</dbReference>
<name>A0A6J5S6F5_9CAUD</name>
<accession>A0A6J5S6F5</accession>
<evidence type="ECO:0000313" key="1">
    <source>
        <dbReference type="EMBL" id="CAB4204100.1"/>
    </source>
</evidence>
<sequence>MTAPATTVEIVFDETPVLSGDGFTLDDSTKGVLNNPYFVLDGHLQFVDVTSDVEDVSVSRGRSRQLDQYSAGTAQITLANDSRAYDPLNTASAYYPYVIPKRYVRIKTNGISIFAGQINDWSLQYLQPQDSKVSASCSDSFSLLANQTIDAFTPDQESTGTRISTILNRPEIDFTATSVSLDTGVSTLGAFPITDNTNALSYMRQIEKSEQGFFFTSADNTLTFKDRSSVLAQTGSVAFSDDGTGTCSYMTLDVETSDELIFNRVVAESPAGAEQIASDTTSIDKYDTITLSMNDLLNATTGEVASLAALLLQTYREPEVRFTGITQQMQALSGGVQNLLLGLDLTDLATVKRTYTVGSPASVTKYVTIEGISHSISPGSHTISYRLGSLSQVGFILDSGVFGLLDVATLT</sequence>
<gene>
    <name evidence="1" type="ORF">UFOVP1389_25</name>
    <name evidence="2" type="ORF">UFOVP1566_7</name>
</gene>
<dbReference type="EMBL" id="LR798417">
    <property type="protein sequence ID" value="CAB5229622.1"/>
    <property type="molecule type" value="Genomic_DNA"/>
</dbReference>
<protein>
    <submittedName>
        <fullName evidence="1">Uncharacterized protein</fullName>
    </submittedName>
</protein>
<reference evidence="1" key="1">
    <citation type="submission" date="2020-05" db="EMBL/GenBank/DDBJ databases">
        <authorList>
            <person name="Chiriac C."/>
            <person name="Salcher M."/>
            <person name="Ghai R."/>
            <person name="Kavagutti S V."/>
        </authorList>
    </citation>
    <scope>NUCLEOTIDE SEQUENCE</scope>
</reference>
<evidence type="ECO:0000313" key="2">
    <source>
        <dbReference type="EMBL" id="CAB5229622.1"/>
    </source>
</evidence>
<proteinExistence type="predicted"/>